<evidence type="ECO:0000259" key="1">
    <source>
        <dbReference type="Pfam" id="PF13843"/>
    </source>
</evidence>
<dbReference type="PANTHER" id="PTHR46599">
    <property type="entry name" value="PIGGYBAC TRANSPOSABLE ELEMENT-DERIVED PROTEIN 4"/>
    <property type="match status" value="1"/>
</dbReference>
<comment type="caution">
    <text evidence="2">The sequence shown here is derived from an EMBL/GenBank/DDBJ whole genome shotgun (WGS) entry which is preliminary data.</text>
</comment>
<feature type="domain" description="PiggyBac transposable element-derived protein" evidence="1">
    <location>
        <begin position="16"/>
        <end position="139"/>
    </location>
</feature>
<reference evidence="2 3" key="1">
    <citation type="journal article" date="2022" name="Allergy">
        <title>Genome assembly and annotation of Periplaneta americana reveal a comprehensive cockroach allergen profile.</title>
        <authorList>
            <person name="Wang L."/>
            <person name="Xiong Q."/>
            <person name="Saelim N."/>
            <person name="Wang L."/>
            <person name="Nong W."/>
            <person name="Wan A.T."/>
            <person name="Shi M."/>
            <person name="Liu X."/>
            <person name="Cao Q."/>
            <person name="Hui J.H.L."/>
            <person name="Sookrung N."/>
            <person name="Leung T.F."/>
            <person name="Tungtrongchitr A."/>
            <person name="Tsui S.K.W."/>
        </authorList>
    </citation>
    <scope>NUCLEOTIDE SEQUENCE [LARGE SCALE GENOMIC DNA]</scope>
    <source>
        <strain evidence="2">PWHHKU_190912</strain>
    </source>
</reference>
<dbReference type="InterPro" id="IPR029526">
    <property type="entry name" value="PGBD"/>
</dbReference>
<sequence length="140" mass="15835">MAGLCEGGNEPSDSLKATGKNTTIDEMLTLFRGRCPFEVFLKEKPGKYGILIRLFADCDYRYVHCMDVYAVKQEGTTPESRGPRKIVKRLVAPIKDSGRNVTTDLFYTSIELAEDLYKCKITLVGTMKNNRKHIPEELKP</sequence>
<dbReference type="Proteomes" id="UP001148838">
    <property type="component" value="Unassembled WGS sequence"/>
</dbReference>
<protein>
    <recommendedName>
        <fullName evidence="1">PiggyBac transposable element-derived protein domain-containing protein</fullName>
    </recommendedName>
</protein>
<proteinExistence type="predicted"/>
<gene>
    <name evidence="2" type="ORF">ANN_19665</name>
</gene>
<evidence type="ECO:0000313" key="2">
    <source>
        <dbReference type="EMBL" id="KAJ4431072.1"/>
    </source>
</evidence>
<organism evidence="2 3">
    <name type="scientific">Periplaneta americana</name>
    <name type="common">American cockroach</name>
    <name type="synonym">Blatta americana</name>
    <dbReference type="NCBI Taxonomy" id="6978"/>
    <lineage>
        <taxon>Eukaryota</taxon>
        <taxon>Metazoa</taxon>
        <taxon>Ecdysozoa</taxon>
        <taxon>Arthropoda</taxon>
        <taxon>Hexapoda</taxon>
        <taxon>Insecta</taxon>
        <taxon>Pterygota</taxon>
        <taxon>Neoptera</taxon>
        <taxon>Polyneoptera</taxon>
        <taxon>Dictyoptera</taxon>
        <taxon>Blattodea</taxon>
        <taxon>Blattoidea</taxon>
        <taxon>Blattidae</taxon>
        <taxon>Blattinae</taxon>
        <taxon>Periplaneta</taxon>
    </lineage>
</organism>
<dbReference type="Pfam" id="PF13843">
    <property type="entry name" value="DDE_Tnp_1_7"/>
    <property type="match status" value="1"/>
</dbReference>
<name>A0ABQ8SAU2_PERAM</name>
<accession>A0ABQ8SAU2</accession>
<evidence type="ECO:0000313" key="3">
    <source>
        <dbReference type="Proteomes" id="UP001148838"/>
    </source>
</evidence>
<dbReference type="EMBL" id="JAJSOF020000031">
    <property type="protein sequence ID" value="KAJ4431072.1"/>
    <property type="molecule type" value="Genomic_DNA"/>
</dbReference>
<keyword evidence="3" id="KW-1185">Reference proteome</keyword>
<dbReference type="PANTHER" id="PTHR46599:SF6">
    <property type="entry name" value="DUAL SPECIFICITY PHOSPHATASE 26"/>
    <property type="match status" value="1"/>
</dbReference>